<dbReference type="InterPro" id="IPR029044">
    <property type="entry name" value="Nucleotide-diphossugar_trans"/>
</dbReference>
<dbReference type="NCBIfam" id="TIGR04282">
    <property type="entry name" value="glyco_like_cofC"/>
    <property type="match status" value="1"/>
</dbReference>
<gene>
    <name evidence="1" type="ORF">KME60_05850</name>
</gene>
<dbReference type="Pfam" id="PF09837">
    <property type="entry name" value="DUF2064"/>
    <property type="match status" value="1"/>
</dbReference>
<organism evidence="1 2">
    <name type="scientific">Cyanomargarita calcarea GSE-NOS-MK-12-04C</name>
    <dbReference type="NCBI Taxonomy" id="2839659"/>
    <lineage>
        <taxon>Bacteria</taxon>
        <taxon>Bacillati</taxon>
        <taxon>Cyanobacteriota</taxon>
        <taxon>Cyanophyceae</taxon>
        <taxon>Nostocales</taxon>
        <taxon>Cyanomargaritaceae</taxon>
        <taxon>Cyanomargarita</taxon>
    </lineage>
</organism>
<dbReference type="EMBL" id="JAHHGZ010000005">
    <property type="protein sequence ID" value="MBW4666965.1"/>
    <property type="molecule type" value="Genomic_DNA"/>
</dbReference>
<dbReference type="Gene3D" id="3.90.550.10">
    <property type="entry name" value="Spore Coat Polysaccharide Biosynthesis Protein SpsA, Chain A"/>
    <property type="match status" value="1"/>
</dbReference>
<sequence>MRERLIVFTRYPEPGKAKTRLIPALGAKAAADLHQKMTEYTLTTVKQLRQVHSLTVEVWFAGGDLTRMQTWLGPDLLYQLQPEGNLGDRMTLAFQSAFDNNVDAAIIIGTDCPNLTGTILAQAFLELQHNDVVLGPATDGGYYLIGLRQFVPELFEAIAWSTERVFQQTVDIVSKLNLSVTCLPTLTDVDRPEDLTVLKELNIITDYLENKGFF</sequence>
<proteinExistence type="predicted"/>
<dbReference type="SUPFAM" id="SSF53448">
    <property type="entry name" value="Nucleotide-diphospho-sugar transferases"/>
    <property type="match status" value="1"/>
</dbReference>
<name>A0A951QJE3_9CYAN</name>
<dbReference type="PANTHER" id="PTHR36529:SF1">
    <property type="entry name" value="GLYCOSYLTRANSFERASE"/>
    <property type="match status" value="1"/>
</dbReference>
<dbReference type="PANTHER" id="PTHR36529">
    <property type="entry name" value="SLL1095 PROTEIN"/>
    <property type="match status" value="1"/>
</dbReference>
<comment type="caution">
    <text evidence="1">The sequence shown here is derived from an EMBL/GenBank/DDBJ whole genome shotgun (WGS) entry which is preliminary data.</text>
</comment>
<accession>A0A951QJE3</accession>
<reference evidence="1" key="1">
    <citation type="submission" date="2021-05" db="EMBL/GenBank/DDBJ databases">
        <authorList>
            <person name="Pietrasiak N."/>
            <person name="Ward R."/>
            <person name="Stajich J.E."/>
            <person name="Kurbessoian T."/>
        </authorList>
    </citation>
    <scope>NUCLEOTIDE SEQUENCE</scope>
    <source>
        <strain evidence="1">GSE-NOS-MK-12-04C</strain>
    </source>
</reference>
<evidence type="ECO:0000313" key="2">
    <source>
        <dbReference type="Proteomes" id="UP000729701"/>
    </source>
</evidence>
<dbReference type="InterPro" id="IPR018641">
    <property type="entry name" value="Trfase_1_rSAM/seldom-assoc"/>
</dbReference>
<protein>
    <submittedName>
        <fullName evidence="1">TIGR04282 family arsenosugar biosynthesis glycosyltransferase</fullName>
    </submittedName>
</protein>
<dbReference type="AlphaFoldDB" id="A0A951QJE3"/>
<dbReference type="Proteomes" id="UP000729701">
    <property type="component" value="Unassembled WGS sequence"/>
</dbReference>
<reference evidence="1" key="2">
    <citation type="journal article" date="2022" name="Microbiol. Resour. Announc.">
        <title>Metagenome Sequencing to Explore Phylogenomics of Terrestrial Cyanobacteria.</title>
        <authorList>
            <person name="Ward R.D."/>
            <person name="Stajich J.E."/>
            <person name="Johansen J.R."/>
            <person name="Huntemann M."/>
            <person name="Clum A."/>
            <person name="Foster B."/>
            <person name="Foster B."/>
            <person name="Roux S."/>
            <person name="Palaniappan K."/>
            <person name="Varghese N."/>
            <person name="Mukherjee S."/>
            <person name="Reddy T.B.K."/>
            <person name="Daum C."/>
            <person name="Copeland A."/>
            <person name="Chen I.A."/>
            <person name="Ivanova N.N."/>
            <person name="Kyrpides N.C."/>
            <person name="Shapiro N."/>
            <person name="Eloe-Fadrosh E.A."/>
            <person name="Pietrasiak N."/>
        </authorList>
    </citation>
    <scope>NUCLEOTIDE SEQUENCE</scope>
    <source>
        <strain evidence="1">GSE-NOS-MK-12-04C</strain>
    </source>
</reference>
<evidence type="ECO:0000313" key="1">
    <source>
        <dbReference type="EMBL" id="MBW4666965.1"/>
    </source>
</evidence>